<dbReference type="InterPro" id="IPR036291">
    <property type="entry name" value="NAD(P)-bd_dom_sf"/>
</dbReference>
<evidence type="ECO:0000313" key="3">
    <source>
        <dbReference type="Proteomes" id="UP000249700"/>
    </source>
</evidence>
<dbReference type="EMBL" id="QLSX01000001">
    <property type="protein sequence ID" value="RAR64188.1"/>
    <property type="molecule type" value="Genomic_DNA"/>
</dbReference>
<feature type="domain" description="NmrA-like" evidence="1">
    <location>
        <begin position="16"/>
        <end position="246"/>
    </location>
</feature>
<proteinExistence type="predicted"/>
<reference evidence="2 3" key="1">
    <citation type="submission" date="2018-06" db="EMBL/GenBank/DDBJ databases">
        <title>Comparative analysis of microorganisms from saline springs in Andes Mountain Range, Colombia.</title>
        <authorList>
            <person name="Rubin E."/>
        </authorList>
    </citation>
    <scope>NUCLEOTIDE SEQUENCE [LARGE SCALE GENOMIC DNA]</scope>
    <source>
        <strain evidence="2 3">USBA-857</strain>
    </source>
</reference>
<dbReference type="PANTHER" id="PTHR43162:SF1">
    <property type="entry name" value="PRESTALK A DIFFERENTIATION PROTEIN A"/>
    <property type="match status" value="1"/>
</dbReference>
<dbReference type="InterPro" id="IPR008030">
    <property type="entry name" value="NmrA-like"/>
</dbReference>
<dbReference type="PANTHER" id="PTHR43162">
    <property type="match status" value="1"/>
</dbReference>
<evidence type="ECO:0000313" key="2">
    <source>
        <dbReference type="EMBL" id="RAR64188.1"/>
    </source>
</evidence>
<comment type="caution">
    <text evidence="2">The sequence shown here is derived from an EMBL/GenBank/DDBJ whole genome shotgun (WGS) entry which is preliminary data.</text>
</comment>
<dbReference type="Proteomes" id="UP000249700">
    <property type="component" value="Unassembled WGS sequence"/>
</dbReference>
<dbReference type="InterPro" id="IPR051604">
    <property type="entry name" value="Ergot_Alk_Oxidoreductase"/>
</dbReference>
<evidence type="ECO:0000259" key="1">
    <source>
        <dbReference type="Pfam" id="PF05368"/>
    </source>
</evidence>
<dbReference type="Gene3D" id="3.40.50.720">
    <property type="entry name" value="NAD(P)-binding Rossmann-like Domain"/>
    <property type="match status" value="1"/>
</dbReference>
<organism evidence="2 3">
    <name type="scientific">Onishia taeanensis</name>
    <dbReference type="NCBI Taxonomy" id="284577"/>
    <lineage>
        <taxon>Bacteria</taxon>
        <taxon>Pseudomonadati</taxon>
        <taxon>Pseudomonadota</taxon>
        <taxon>Gammaproteobacteria</taxon>
        <taxon>Oceanospirillales</taxon>
        <taxon>Halomonadaceae</taxon>
        <taxon>Onishia</taxon>
    </lineage>
</organism>
<dbReference type="Pfam" id="PF05368">
    <property type="entry name" value="NmrA"/>
    <property type="match status" value="1"/>
</dbReference>
<dbReference type="Gene3D" id="3.90.25.10">
    <property type="entry name" value="UDP-galactose 4-epimerase, domain 1"/>
    <property type="match status" value="1"/>
</dbReference>
<name>A0A328XW48_9GAMM</name>
<dbReference type="AlphaFoldDB" id="A0A328XW48"/>
<sequence>MNATSTSHQTSRQAQDELVLVLGGTGKTGRRVAERLKARGICTRIASRTTLPAFDWQDPSGWKAVLQGVSAVYITYAPDLAIPGATEAIRRFVDEAVSSGVQRLVLLSGRGEEEAQACERAVQAAGVEWTVVRASWFLQNFSEGEFLGMVREGAITLPAADIPEPFIDVNDIADVAVAALTEPGHAYETYEVTGPRCLTFTELADEISGAAGREVRFTPIPKDAFAEALAESGAPDEIVWLLKYLFETVLNGRNAHVGDGVQRALGRAPADVTAFARRIAARGTWQAADEAATA</sequence>
<dbReference type="RefSeq" id="WP_112053081.1">
    <property type="nucleotide sequence ID" value="NZ_QLSX01000001.1"/>
</dbReference>
<protein>
    <submittedName>
        <fullName evidence="2">Uncharacterized protein YbjT (DUF2867 family)</fullName>
    </submittedName>
</protein>
<accession>A0A328XW48</accession>
<dbReference type="OrthoDB" id="109735at2"/>
<gene>
    <name evidence="2" type="ORF">BCL93_1014</name>
</gene>
<dbReference type="SUPFAM" id="SSF51735">
    <property type="entry name" value="NAD(P)-binding Rossmann-fold domains"/>
    <property type="match status" value="1"/>
</dbReference>